<reference evidence="1" key="5">
    <citation type="submission" date="2019-12" db="EMBL/GenBank/DDBJ databases">
        <authorList>
            <consortium name="NCBI Pathogen Detection Project"/>
        </authorList>
    </citation>
    <scope>NUCLEOTIDE SEQUENCE</scope>
    <source>
        <strain evidence="1">1930</strain>
    </source>
</reference>
<evidence type="ECO:0000313" key="3">
    <source>
        <dbReference type="EMBL" id="MDS1822996.1"/>
    </source>
</evidence>
<evidence type="ECO:0000313" key="9">
    <source>
        <dbReference type="Proteomes" id="UP000464718"/>
    </source>
</evidence>
<dbReference type="RefSeq" id="WP_005495440.1">
    <property type="nucleotide sequence ID" value="NZ_CAMFGX010000003.1"/>
</dbReference>
<dbReference type="EMBL" id="LHQV01000006">
    <property type="protein sequence ID" value="OQK02656.1"/>
    <property type="molecule type" value="Genomic_DNA"/>
</dbReference>
<dbReference type="EMBL" id="DACQKT010000011">
    <property type="protein sequence ID" value="HAS6679046.1"/>
    <property type="molecule type" value="Genomic_DNA"/>
</dbReference>
<reference evidence="2 7" key="1">
    <citation type="submission" date="2015-07" db="EMBL/GenBank/DDBJ databases">
        <title>Foodborne Vibrio parahaemolyticus Isolates.</title>
        <authorList>
            <person name="Ronholm J."/>
            <person name="Petronella N."/>
            <person name="Kenwell R."/>
            <person name="Banerjee S."/>
        </authorList>
    </citation>
    <scope>NUCLEOTIDE SEQUENCE [LARGE SCALE GENOMIC DNA]</scope>
    <source>
        <strain evidence="2 7">HS-06-05</strain>
    </source>
</reference>
<reference evidence="1" key="3">
    <citation type="journal article" date="2018" name="Genome Biol.">
        <title>SKESA: strategic k-mer extension for scrupulous assemblies.</title>
        <authorList>
            <person name="Souvorov A."/>
            <person name="Agarwala R."/>
            <person name="Lipman D.J."/>
        </authorList>
    </citation>
    <scope>NUCLEOTIDE SEQUENCE</scope>
    <source>
        <strain evidence="1">1930</strain>
    </source>
</reference>
<evidence type="ECO:0000313" key="8">
    <source>
        <dbReference type="Proteomes" id="UP000191946"/>
    </source>
</evidence>
<dbReference type="Proteomes" id="UP001253193">
    <property type="component" value="Unassembled WGS sequence"/>
</dbReference>
<evidence type="ECO:0000313" key="7">
    <source>
        <dbReference type="Proteomes" id="UP000037697"/>
    </source>
</evidence>
<reference evidence="5 8" key="2">
    <citation type="submission" date="2015-08" db="EMBL/GenBank/DDBJ databases">
        <title>Draft Genome Sequences of Vibrio parahaemolyticus Strains.</title>
        <authorList>
            <person name="Gonzalez-Escalona N."/>
            <person name="DePaola A."/>
        </authorList>
    </citation>
    <scope>NUCLEOTIDE SEQUENCE [LARGE SCALE GENOMIC DNA]</scope>
    <source>
        <strain evidence="5 8">CFSAN001621</strain>
    </source>
</reference>
<proteinExistence type="predicted"/>
<dbReference type="AlphaFoldDB" id="A0A072GTB5"/>
<dbReference type="EMBL" id="JAUHGG010000007">
    <property type="protein sequence ID" value="MDS1822996.1"/>
    <property type="molecule type" value="Genomic_DNA"/>
</dbReference>
<dbReference type="Proteomes" id="UP000191946">
    <property type="component" value="Unassembled WGS sequence"/>
</dbReference>
<keyword evidence="8" id="KW-1185">Reference proteome</keyword>
<dbReference type="Proteomes" id="UP000856022">
    <property type="component" value="Unassembled WGS sequence"/>
</dbReference>
<accession>A0A072GTB5</accession>
<dbReference type="Proteomes" id="UP000518904">
    <property type="component" value="Unassembled WGS sequence"/>
</dbReference>
<evidence type="ECO:0000313" key="2">
    <source>
        <dbReference type="EMBL" id="KOY39162.1"/>
    </source>
</evidence>
<organism evidence="4 10">
    <name type="scientific">Vibrio parahaemolyticus</name>
    <dbReference type="NCBI Taxonomy" id="670"/>
    <lineage>
        <taxon>Bacteria</taxon>
        <taxon>Pseudomonadati</taxon>
        <taxon>Pseudomonadota</taxon>
        <taxon>Gammaproteobacteria</taxon>
        <taxon>Vibrionales</taxon>
        <taxon>Vibrionaceae</taxon>
        <taxon>Vibrio</taxon>
    </lineage>
</organism>
<dbReference type="Proteomes" id="UP000464718">
    <property type="component" value="Chromosome i"/>
</dbReference>
<evidence type="ECO:0000313" key="6">
    <source>
        <dbReference type="EMBL" id="QHH09183.1"/>
    </source>
</evidence>
<name>A0A072GTB5_VIBPH</name>
<protein>
    <submittedName>
        <fullName evidence="4">Uncharacterized protein</fullName>
    </submittedName>
</protein>
<reference evidence="3" key="7">
    <citation type="submission" date="2023-06" db="EMBL/GenBank/DDBJ databases">
        <title>Genomic Diversity of Vibrio spp. and Metagenomic Analysis of Pathogens in Florida Gulf Coastal Waters Following Hurricane Ian.</title>
        <authorList>
            <person name="Brumfield K.D."/>
        </authorList>
    </citation>
    <scope>NUCLEOTIDE SEQUENCE</scope>
    <source>
        <strain evidence="3">WBS2B-138</strain>
    </source>
</reference>
<evidence type="ECO:0000313" key="10">
    <source>
        <dbReference type="Proteomes" id="UP000518904"/>
    </source>
</evidence>
<evidence type="ECO:0000313" key="1">
    <source>
        <dbReference type="EMBL" id="HAS6679046.1"/>
    </source>
</evidence>
<reference evidence="6 9" key="4">
    <citation type="submission" date="2018-12" db="EMBL/GenBank/DDBJ databases">
        <title>Genomic insights into the evolutionary origins and pathogenicity of five Vibrio parahaemolyticus strains isolated from the shrimp with acute hepatopancreatic necrosis disease (AHPND).</title>
        <authorList>
            <person name="Yang Q."/>
            <person name="Dong X."/>
            <person name="Xie G."/>
            <person name="Fu S."/>
            <person name="Zou P."/>
            <person name="Sun J."/>
            <person name="Wang Y."/>
            <person name="Huang J."/>
        </authorList>
    </citation>
    <scope>NUCLEOTIDE SEQUENCE [LARGE SCALE GENOMIC DNA]</scope>
    <source>
        <strain evidence="6 9">20160303005-1</strain>
    </source>
</reference>
<evidence type="ECO:0000313" key="4">
    <source>
        <dbReference type="EMBL" id="NMU86218.1"/>
    </source>
</evidence>
<dbReference type="EMBL" id="LIRS01000044">
    <property type="protein sequence ID" value="KOY39162.1"/>
    <property type="molecule type" value="Genomic_DNA"/>
</dbReference>
<dbReference type="EMBL" id="CP034298">
    <property type="protein sequence ID" value="QHH09183.1"/>
    <property type="molecule type" value="Genomic_DNA"/>
</dbReference>
<sequence>MSLSFGVEGDTEKRCEFEINGTDSKGNRISLIAQLYVGEAALNQRKSLPDTILTEDNARSDDAITKVV</sequence>
<gene>
    <name evidence="2" type="ORF">ACX05_06660</name>
    <name evidence="5" type="ORF">AKG60_05275</name>
    <name evidence="6" type="ORF">EHC69_07245</name>
    <name evidence="4" type="ORF">HKB16_25565</name>
    <name evidence="1" type="ORF">I7278_19790</name>
    <name evidence="3" type="ORF">QX249_20335</name>
</gene>
<dbReference type="Proteomes" id="UP000037697">
    <property type="component" value="Unassembled WGS sequence"/>
</dbReference>
<dbReference type="EMBL" id="JABCLB010002390">
    <property type="protein sequence ID" value="NMU86218.1"/>
    <property type="molecule type" value="Genomic_DNA"/>
</dbReference>
<reference evidence="4 10" key="6">
    <citation type="submission" date="2020-04" db="EMBL/GenBank/DDBJ databases">
        <title>Whole-genome sequencing of Vibrio spp. from China reveals different genetic environments of blaCTX-M-14 among diverse lineages.</title>
        <authorList>
            <person name="Zheng Z."/>
            <person name="Ye L."/>
            <person name="Chen S."/>
        </authorList>
    </citation>
    <scope>NUCLEOTIDE SEQUENCE [LARGE SCALE GENOMIC DNA]</scope>
    <source>
        <strain evidence="4 10">Vb0551</strain>
    </source>
</reference>
<evidence type="ECO:0000313" key="5">
    <source>
        <dbReference type="EMBL" id="OQK02656.1"/>
    </source>
</evidence>